<dbReference type="Proteomes" id="UP000078225">
    <property type="component" value="Unassembled WGS sequence"/>
</dbReference>
<reference evidence="4" key="1">
    <citation type="submission" date="2016-05" db="EMBL/GenBank/DDBJ databases">
        <authorList>
            <person name="Behera P."/>
            <person name="Vaishampayan P."/>
            <person name="Singh N."/>
            <person name="Raina V."/>
            <person name="Suar M."/>
            <person name="Pattnaik A."/>
            <person name="Rastogi G."/>
        </authorList>
    </citation>
    <scope>NUCLEOTIDE SEQUENCE [LARGE SCALE GENOMIC DNA]</scope>
    <source>
        <strain evidence="4">MP23</strain>
    </source>
</reference>
<name>A0A1B7L3R8_9ENTR</name>
<keyword evidence="1 2" id="KW-0732">Signal</keyword>
<keyword evidence="4" id="KW-1185">Reference proteome</keyword>
<dbReference type="PANTHER" id="PTHR33376">
    <property type="match status" value="1"/>
</dbReference>
<dbReference type="RefSeq" id="WP_064597623.1">
    <property type="nucleotide sequence ID" value="NZ_LYRP01000012.1"/>
</dbReference>
<protein>
    <recommendedName>
        <fullName evidence="5">C4-dicarboxylate ABC transporter substrate-binding protein</fullName>
    </recommendedName>
</protein>
<comment type="caution">
    <text evidence="3">The sequence shown here is derived from an EMBL/GenBank/DDBJ whole genome shotgun (WGS) entry which is preliminary data.</text>
</comment>
<feature type="signal peptide" evidence="2">
    <location>
        <begin position="1"/>
        <end position="23"/>
    </location>
</feature>
<dbReference type="EMBL" id="LYRP01000012">
    <property type="protein sequence ID" value="OAT77049.1"/>
    <property type="molecule type" value="Genomic_DNA"/>
</dbReference>
<dbReference type="NCBIfam" id="NF037995">
    <property type="entry name" value="TRAP_S1"/>
    <property type="match status" value="1"/>
</dbReference>
<dbReference type="AlphaFoldDB" id="A0A1B7L3R8"/>
<dbReference type="Pfam" id="PF03480">
    <property type="entry name" value="DctP"/>
    <property type="match status" value="1"/>
</dbReference>
<evidence type="ECO:0000256" key="1">
    <source>
        <dbReference type="ARBA" id="ARBA00022729"/>
    </source>
</evidence>
<evidence type="ECO:0000313" key="4">
    <source>
        <dbReference type="Proteomes" id="UP000078225"/>
    </source>
</evidence>
<gene>
    <name evidence="3" type="ORF">A9B99_06970</name>
</gene>
<dbReference type="InterPro" id="IPR004682">
    <property type="entry name" value="TRAP_DctP"/>
</dbReference>
<proteinExistence type="predicted"/>
<evidence type="ECO:0000313" key="3">
    <source>
        <dbReference type="EMBL" id="OAT77049.1"/>
    </source>
</evidence>
<feature type="chain" id="PRO_5008596658" description="C4-dicarboxylate ABC transporter substrate-binding protein" evidence="2">
    <location>
        <begin position="24"/>
        <end position="332"/>
    </location>
</feature>
<dbReference type="GO" id="GO:0055085">
    <property type="term" value="P:transmembrane transport"/>
    <property type="evidence" value="ECO:0007669"/>
    <property type="project" value="InterPro"/>
</dbReference>
<dbReference type="GO" id="GO:0030288">
    <property type="term" value="C:outer membrane-bounded periplasmic space"/>
    <property type="evidence" value="ECO:0007669"/>
    <property type="project" value="InterPro"/>
</dbReference>
<dbReference type="PANTHER" id="PTHR33376:SF2">
    <property type="entry name" value="DICARBOXYLATE-BINDING PERIPLASMIC PROTEIN"/>
    <property type="match status" value="1"/>
</dbReference>
<organism evidence="3 4">
    <name type="scientific">Mangrovibacter phragmitis</name>
    <dbReference type="NCBI Taxonomy" id="1691903"/>
    <lineage>
        <taxon>Bacteria</taxon>
        <taxon>Pseudomonadati</taxon>
        <taxon>Pseudomonadota</taxon>
        <taxon>Gammaproteobacteria</taxon>
        <taxon>Enterobacterales</taxon>
        <taxon>Enterobacteriaceae</taxon>
        <taxon>Mangrovibacter</taxon>
    </lineage>
</organism>
<evidence type="ECO:0008006" key="5">
    <source>
        <dbReference type="Google" id="ProtNLM"/>
    </source>
</evidence>
<dbReference type="GO" id="GO:0030246">
    <property type="term" value="F:carbohydrate binding"/>
    <property type="evidence" value="ECO:0007669"/>
    <property type="project" value="TreeGrafter"/>
</dbReference>
<dbReference type="CDD" id="cd13671">
    <property type="entry name" value="PBP2_TRAP_SBP_like_3"/>
    <property type="match status" value="1"/>
</dbReference>
<sequence length="332" mass="37215">MKPNIRNILPCLFALLLSLPGHAETVLRIAYAENSQPVKDALHYLGEQIEQRTHGDIKVLWFPDGQLGGERELVELAQVGVVDITKVSSGLLESFSPYYGVFSLPYLFNSKAHFYAVMDNPNIMRPVYESTAPQGFTGIGWFDSGARNFYMSKGPIRSINDLKGKKIRVMQSETAITTLRLLGASPIAMGQAEVYTSLQQGILDGAENNEFALTIARHGEVARYYTYDMHTRIPDILLMSNLTKEKLTPEQLAIVQQAVKDAIEFEKAAWDKAIEDTKQLAVSQFGVVFNDIDLTPFQQAVQPIYQNLESKPALNDLYQQIRAMESHKRKGL</sequence>
<dbReference type="STRING" id="1691903.A9B99_06970"/>
<dbReference type="OrthoDB" id="8690069at2"/>
<dbReference type="SUPFAM" id="SSF53850">
    <property type="entry name" value="Periplasmic binding protein-like II"/>
    <property type="match status" value="1"/>
</dbReference>
<dbReference type="Gene3D" id="3.40.190.170">
    <property type="entry name" value="Bacterial extracellular solute-binding protein, family 7"/>
    <property type="match status" value="1"/>
</dbReference>
<dbReference type="InterPro" id="IPR038404">
    <property type="entry name" value="TRAP_DctP_sf"/>
</dbReference>
<dbReference type="NCBIfam" id="TIGR00787">
    <property type="entry name" value="dctP"/>
    <property type="match status" value="1"/>
</dbReference>
<dbReference type="PIRSF" id="PIRSF006470">
    <property type="entry name" value="DctB"/>
    <property type="match status" value="1"/>
</dbReference>
<evidence type="ECO:0000256" key="2">
    <source>
        <dbReference type="SAM" id="SignalP"/>
    </source>
</evidence>
<accession>A0A1B7L3R8</accession>
<dbReference type="InterPro" id="IPR018389">
    <property type="entry name" value="DctP_fam"/>
</dbReference>